<dbReference type="InterPro" id="IPR035595">
    <property type="entry name" value="UDP_glycos_trans_CS"/>
</dbReference>
<organism evidence="3 4">
    <name type="scientific">Ramlibacter pallidus</name>
    <dbReference type="NCBI Taxonomy" id="2780087"/>
    <lineage>
        <taxon>Bacteria</taxon>
        <taxon>Pseudomonadati</taxon>
        <taxon>Pseudomonadota</taxon>
        <taxon>Betaproteobacteria</taxon>
        <taxon>Burkholderiales</taxon>
        <taxon>Comamonadaceae</taxon>
        <taxon>Ramlibacter</taxon>
    </lineage>
</organism>
<evidence type="ECO:0000313" key="3">
    <source>
        <dbReference type="EMBL" id="MBE7369225.1"/>
    </source>
</evidence>
<evidence type="ECO:0000256" key="2">
    <source>
        <dbReference type="RuleBase" id="RU003718"/>
    </source>
</evidence>
<dbReference type="Gene3D" id="3.40.50.2000">
    <property type="entry name" value="Glycogen Phosphorylase B"/>
    <property type="match status" value="2"/>
</dbReference>
<proteinExistence type="inferred from homology"/>
<dbReference type="PROSITE" id="PS00375">
    <property type="entry name" value="UDPGT"/>
    <property type="match status" value="1"/>
</dbReference>
<gene>
    <name evidence="3" type="ORF">IM787_16805</name>
</gene>
<protein>
    <submittedName>
        <fullName evidence="3">Glycosyltransferase family 1 protein</fullName>
    </submittedName>
</protein>
<sequence>MTHFVVLAPPFPSHVRAIEALASVLLDRGHRVTWVHQPEVRALLREPRIGFEPVGEMEPGALAALVDRAARPGGPVGLSRVIRDVADGTDLLCREAPAVLRRVGAQAVIADEMEAAGGLVARGLGLPYVSVACALPVARDPRVPLPVMHWGLARDETGLHLNLHSTRVYDWLMRPHARVIERHAAAFDLPPLHSLADCVSPLAILSQTAAAFDFPRTAPPPQLHHVGPLRVDTGQEAPAWPAAWTPPPGRPFVFASLGTLQGGRFGLLRRIARACHAEGATLLLAHCDRLDAGQARALEYAGATWVTGFAPQQEAIARADAVVTHAGLNTVMDALVAGKPMVLLPIAFDQPGVAARVVHAGAGVRVLPPLATVSALRRALRQILEDRLYAQRAQALGEQVRAAGGARRAADIIESVLPAPVSRDRAGTMAGALA</sequence>
<dbReference type="InterPro" id="IPR002213">
    <property type="entry name" value="UDP_glucos_trans"/>
</dbReference>
<keyword evidence="1 2" id="KW-0808">Transferase</keyword>
<comment type="caution">
    <text evidence="3">The sequence shown here is derived from an EMBL/GenBank/DDBJ whole genome shotgun (WGS) entry which is preliminary data.</text>
</comment>
<evidence type="ECO:0000256" key="1">
    <source>
        <dbReference type="ARBA" id="ARBA00022679"/>
    </source>
</evidence>
<dbReference type="Pfam" id="PF00201">
    <property type="entry name" value="UDPGT"/>
    <property type="match status" value="1"/>
</dbReference>
<dbReference type="InterPro" id="IPR050426">
    <property type="entry name" value="Glycosyltransferase_28"/>
</dbReference>
<dbReference type="SUPFAM" id="SSF53756">
    <property type="entry name" value="UDP-Glycosyltransferase/glycogen phosphorylase"/>
    <property type="match status" value="1"/>
</dbReference>
<dbReference type="PANTHER" id="PTHR48050">
    <property type="entry name" value="STEROL 3-BETA-GLUCOSYLTRANSFERASE"/>
    <property type="match status" value="1"/>
</dbReference>
<keyword evidence="4" id="KW-1185">Reference proteome</keyword>
<dbReference type="RefSeq" id="WP_193677818.1">
    <property type="nucleotide sequence ID" value="NZ_JADDIV010000004.1"/>
</dbReference>
<accession>A0ABR9S6T8</accession>
<comment type="similarity">
    <text evidence="2">Belongs to the UDP-glycosyltransferase family.</text>
</comment>
<reference evidence="3 4" key="1">
    <citation type="submission" date="2020-10" db="EMBL/GenBank/DDBJ databases">
        <title>Ramlibacter sp. HM2 16S ribosomal RNA gene Genome sequencing and assembly.</title>
        <authorList>
            <person name="Kang M."/>
        </authorList>
    </citation>
    <scope>NUCLEOTIDE SEQUENCE [LARGE SCALE GENOMIC DNA]</scope>
    <source>
        <strain evidence="3 4">HM2</strain>
    </source>
</reference>
<dbReference type="CDD" id="cd03784">
    <property type="entry name" value="GT1_Gtf-like"/>
    <property type="match status" value="1"/>
</dbReference>
<keyword evidence="2" id="KW-0328">Glycosyltransferase</keyword>
<evidence type="ECO:0000313" key="4">
    <source>
        <dbReference type="Proteomes" id="UP000806285"/>
    </source>
</evidence>
<dbReference type="EMBL" id="JADDIV010000004">
    <property type="protein sequence ID" value="MBE7369225.1"/>
    <property type="molecule type" value="Genomic_DNA"/>
</dbReference>
<dbReference type="PANTHER" id="PTHR48050:SF13">
    <property type="entry name" value="STEROL 3-BETA-GLUCOSYLTRANSFERASE UGT80A2"/>
    <property type="match status" value="1"/>
</dbReference>
<name>A0ABR9S6T8_9BURK</name>
<dbReference type="Proteomes" id="UP000806285">
    <property type="component" value="Unassembled WGS sequence"/>
</dbReference>